<dbReference type="GeneID" id="77335234"/>
<dbReference type="EMBL" id="ABOU02000026">
    <property type="protein sequence ID" value="EDY33379.1"/>
    <property type="molecule type" value="Genomic_DNA"/>
</dbReference>
<dbReference type="eggNOG" id="ENOG502ZW8J">
    <property type="taxonomic scope" value="Bacteria"/>
</dbReference>
<sequence length="56" mass="5779">MSKFRTVVAVIIMILCGVAGLFLGATLNNAIGGGILGVLISGIACIIYVLDNQDKK</sequence>
<feature type="transmembrane region" description="Helical" evidence="1">
    <location>
        <begin position="7"/>
        <end position="25"/>
    </location>
</feature>
<protein>
    <submittedName>
        <fullName evidence="2">Uncharacterized protein</fullName>
    </submittedName>
</protein>
<keyword evidence="1" id="KW-0472">Membrane</keyword>
<evidence type="ECO:0000256" key="1">
    <source>
        <dbReference type="SAM" id="Phobius"/>
    </source>
</evidence>
<dbReference type="AlphaFoldDB" id="B5CMS4"/>
<dbReference type="HOGENOM" id="CLU_213368_0_0_9"/>
<name>B5CMS4_9FIRM</name>
<organism evidence="2 3">
    <name type="scientific">[Ruminococcus] lactaris ATCC 29176</name>
    <dbReference type="NCBI Taxonomy" id="471875"/>
    <lineage>
        <taxon>Bacteria</taxon>
        <taxon>Bacillati</taxon>
        <taxon>Bacillota</taxon>
        <taxon>Clostridia</taxon>
        <taxon>Lachnospirales</taxon>
        <taxon>Lachnospiraceae</taxon>
        <taxon>Mediterraneibacter</taxon>
    </lineage>
</organism>
<keyword evidence="1" id="KW-1133">Transmembrane helix</keyword>
<gene>
    <name evidence="2" type="ORF">RUMLAC_00759</name>
</gene>
<accession>B5CMS4</accession>
<evidence type="ECO:0000313" key="3">
    <source>
        <dbReference type="Proteomes" id="UP000003254"/>
    </source>
</evidence>
<reference evidence="2 3" key="1">
    <citation type="submission" date="2008-08" db="EMBL/GenBank/DDBJ databases">
        <title>Draft genome sequence of Ruminococcus lactaris ATCC 29176.</title>
        <authorList>
            <person name="Sudarsanam P."/>
            <person name="Ley R."/>
            <person name="Guruge J."/>
            <person name="Turnbaugh P.J."/>
            <person name="Mahowald M."/>
            <person name="Liep D."/>
            <person name="Gordon J."/>
        </authorList>
    </citation>
    <scope>NUCLEOTIDE SEQUENCE [LARGE SCALE GENOMIC DNA]</scope>
    <source>
        <strain evidence="2 3">ATCC 29176</strain>
    </source>
</reference>
<dbReference type="Proteomes" id="UP000003254">
    <property type="component" value="Unassembled WGS sequence"/>
</dbReference>
<proteinExistence type="predicted"/>
<evidence type="ECO:0000313" key="2">
    <source>
        <dbReference type="EMBL" id="EDY33379.1"/>
    </source>
</evidence>
<keyword evidence="3" id="KW-1185">Reference proteome</keyword>
<dbReference type="RefSeq" id="WP_005610441.1">
    <property type="nucleotide sequence ID" value="NZ_CP102292.1"/>
</dbReference>
<keyword evidence="1" id="KW-0812">Transmembrane</keyword>
<feature type="transmembrane region" description="Helical" evidence="1">
    <location>
        <begin position="31"/>
        <end position="50"/>
    </location>
</feature>
<reference evidence="2 3" key="2">
    <citation type="submission" date="2008-08" db="EMBL/GenBank/DDBJ databases">
        <authorList>
            <person name="Fulton L."/>
            <person name="Clifton S."/>
            <person name="Fulton B."/>
            <person name="Xu J."/>
            <person name="Minx P."/>
            <person name="Pepin K.H."/>
            <person name="Johnson M."/>
            <person name="Bhonagiri V."/>
            <person name="Nash W.E."/>
            <person name="Mardis E.R."/>
            <person name="Wilson R.K."/>
        </authorList>
    </citation>
    <scope>NUCLEOTIDE SEQUENCE [LARGE SCALE GENOMIC DNA]</scope>
    <source>
        <strain evidence="2 3">ATCC 29176</strain>
    </source>
</reference>
<comment type="caution">
    <text evidence="2">The sequence shown here is derived from an EMBL/GenBank/DDBJ whole genome shotgun (WGS) entry which is preliminary data.</text>
</comment>